<keyword evidence="11" id="KW-1185">Reference proteome</keyword>
<name>A0A319D6L1_9EURO</name>
<dbReference type="Pfam" id="PF02518">
    <property type="entry name" value="HATPase_c"/>
    <property type="match status" value="1"/>
</dbReference>
<dbReference type="SMART" id="SM00387">
    <property type="entry name" value="HATPase_c"/>
    <property type="match status" value="1"/>
</dbReference>
<dbReference type="InterPro" id="IPR004358">
    <property type="entry name" value="Sig_transdc_His_kin-like_C"/>
</dbReference>
<evidence type="ECO:0000256" key="2">
    <source>
        <dbReference type="ARBA" id="ARBA00012438"/>
    </source>
</evidence>
<evidence type="ECO:0000256" key="4">
    <source>
        <dbReference type="ARBA" id="ARBA00022679"/>
    </source>
</evidence>
<dbReference type="OrthoDB" id="303614at2759"/>
<dbReference type="Gene3D" id="1.10.287.130">
    <property type="match status" value="1"/>
</dbReference>
<dbReference type="SMART" id="SM00448">
    <property type="entry name" value="REC"/>
    <property type="match status" value="1"/>
</dbReference>
<dbReference type="STRING" id="1448320.A0A319D6L1"/>
<feature type="region of interest" description="Disordered" evidence="7">
    <location>
        <begin position="1027"/>
        <end position="1139"/>
    </location>
</feature>
<dbReference type="PROSITE" id="PS50110">
    <property type="entry name" value="RESPONSE_REGULATORY"/>
    <property type="match status" value="1"/>
</dbReference>
<feature type="compositionally biased region" description="Polar residues" evidence="7">
    <location>
        <begin position="1105"/>
        <end position="1139"/>
    </location>
</feature>
<dbReference type="InterPro" id="IPR036890">
    <property type="entry name" value="HATPase_C_sf"/>
</dbReference>
<dbReference type="InterPro" id="IPR036097">
    <property type="entry name" value="HisK_dim/P_sf"/>
</dbReference>
<dbReference type="CDD" id="cd00082">
    <property type="entry name" value="HisKA"/>
    <property type="match status" value="1"/>
</dbReference>
<dbReference type="GO" id="GO:0009927">
    <property type="term" value="F:histidine phosphotransfer kinase activity"/>
    <property type="evidence" value="ECO:0007669"/>
    <property type="project" value="TreeGrafter"/>
</dbReference>
<dbReference type="SMART" id="SM00388">
    <property type="entry name" value="HisKA"/>
    <property type="match status" value="1"/>
</dbReference>
<keyword evidence="4" id="KW-0808">Transferase</keyword>
<dbReference type="PANTHER" id="PTHR43047">
    <property type="entry name" value="TWO-COMPONENT HISTIDINE PROTEIN KINASE"/>
    <property type="match status" value="1"/>
</dbReference>
<dbReference type="Proteomes" id="UP000247810">
    <property type="component" value="Unassembled WGS sequence"/>
</dbReference>
<dbReference type="InterPro" id="IPR011006">
    <property type="entry name" value="CheY-like_superfamily"/>
</dbReference>
<evidence type="ECO:0000313" key="10">
    <source>
        <dbReference type="EMBL" id="PYH92924.1"/>
    </source>
</evidence>
<dbReference type="SUPFAM" id="SSF47384">
    <property type="entry name" value="Homodimeric domain of signal transducing histidine kinase"/>
    <property type="match status" value="1"/>
</dbReference>
<dbReference type="PANTHER" id="PTHR43047:SF72">
    <property type="entry name" value="OSMOSENSING HISTIDINE PROTEIN KINASE SLN1"/>
    <property type="match status" value="1"/>
</dbReference>
<dbReference type="PROSITE" id="PS50109">
    <property type="entry name" value="HIS_KIN"/>
    <property type="match status" value="1"/>
</dbReference>
<dbReference type="Pfam" id="PF00512">
    <property type="entry name" value="HisKA"/>
    <property type="match status" value="1"/>
</dbReference>
<dbReference type="PRINTS" id="PR00344">
    <property type="entry name" value="BCTRLSENSOR"/>
</dbReference>
<feature type="region of interest" description="Disordered" evidence="7">
    <location>
        <begin position="333"/>
        <end position="356"/>
    </location>
</feature>
<dbReference type="Gene3D" id="3.30.450.40">
    <property type="match status" value="1"/>
</dbReference>
<dbReference type="InterPro" id="IPR001789">
    <property type="entry name" value="Sig_transdc_resp-reg_receiver"/>
</dbReference>
<dbReference type="InterPro" id="IPR003661">
    <property type="entry name" value="HisK_dim/P_dom"/>
</dbReference>
<keyword evidence="3 6" id="KW-0597">Phosphoprotein</keyword>
<accession>A0A319D6L1</accession>
<evidence type="ECO:0000256" key="6">
    <source>
        <dbReference type="PROSITE-ProRule" id="PRU00169"/>
    </source>
</evidence>
<dbReference type="SUPFAM" id="SSF52172">
    <property type="entry name" value="CheY-like"/>
    <property type="match status" value="1"/>
</dbReference>
<organism evidence="10 11">
    <name type="scientific">Aspergillus ellipticus CBS 707.79</name>
    <dbReference type="NCBI Taxonomy" id="1448320"/>
    <lineage>
        <taxon>Eukaryota</taxon>
        <taxon>Fungi</taxon>
        <taxon>Dikarya</taxon>
        <taxon>Ascomycota</taxon>
        <taxon>Pezizomycotina</taxon>
        <taxon>Eurotiomycetes</taxon>
        <taxon>Eurotiomycetidae</taxon>
        <taxon>Eurotiales</taxon>
        <taxon>Aspergillaceae</taxon>
        <taxon>Aspergillus</taxon>
        <taxon>Aspergillus subgen. Circumdati</taxon>
    </lineage>
</organism>
<feature type="domain" description="Histidine kinase" evidence="8">
    <location>
        <begin position="611"/>
        <end position="877"/>
    </location>
</feature>
<feature type="region of interest" description="Disordered" evidence="7">
    <location>
        <begin position="403"/>
        <end position="427"/>
    </location>
</feature>
<dbReference type="InterPro" id="IPR003594">
    <property type="entry name" value="HATPase_dom"/>
</dbReference>
<feature type="region of interest" description="Disordered" evidence="7">
    <location>
        <begin position="672"/>
        <end position="698"/>
    </location>
</feature>
<dbReference type="SUPFAM" id="SSF55874">
    <property type="entry name" value="ATPase domain of HSP90 chaperone/DNA topoisomerase II/histidine kinase"/>
    <property type="match status" value="1"/>
</dbReference>
<feature type="domain" description="Response regulatory" evidence="9">
    <location>
        <begin position="1142"/>
        <end position="1264"/>
    </location>
</feature>
<dbReference type="EMBL" id="KZ825904">
    <property type="protein sequence ID" value="PYH92924.1"/>
    <property type="molecule type" value="Genomic_DNA"/>
</dbReference>
<dbReference type="GO" id="GO:0000155">
    <property type="term" value="F:phosphorelay sensor kinase activity"/>
    <property type="evidence" value="ECO:0007669"/>
    <property type="project" value="InterPro"/>
</dbReference>
<dbReference type="GO" id="GO:0005886">
    <property type="term" value="C:plasma membrane"/>
    <property type="evidence" value="ECO:0007669"/>
    <property type="project" value="TreeGrafter"/>
</dbReference>
<sequence length="1269" mass="139989">MSRPASLRGTHQQQHVSFSTSREREFYRYLPPYHLHTHALQHIDRDTPRTDIVARSSPDAVLTAFAQLGTLRLDAKRAIISLFGRHEQHILTEATRTLSLQDDTDHKASDELWVGSCTMAYDRSFCRALWDVPQAGDDAHAPLIVPDLTQHEEFKDHPDVQGHPKVQFLACSPIVSPKGIVIGAYTVLDDQPHPPLDAGLMKFLTDVSSTVMNYLEATRARSQHLRSERMIVGIGSLLEGKGSLRNSWIDATHDARSPGDEKDLEGHVNQQQQERQIAEGVMQAMGRHGDQGSLPFRPLNFNTTRDPKAISQEAQQQSLANSKVSARDHFKARPRYKRAAHATMSADDEEPRKQTPKDNYMMQVKETFSRAANIIRESMQVEAAVFFDANFGSQQSLAGNLKFDPESSSMESCSSSDEGAKTRKVVTRQEVSAEAQAENSGKLTVDPCKVLGFATSGYASVSNQYLGDNKVALSETFLEGLLRRYPRGKIFNFGEDGSMSSDDTSDGIFKSIQRSGGKKYKKTHKAILRQDAATLLQIAPNARSIAFSPLWDSHKERWYSGSLSWTSSPHRIFTTNDELAFLFAIGNCVMAEVHRLGALFAERAKADLLAGISHELRSPLHGIFGTIEILNDTVLDALQQGFVHTISSCAFTLLGSIDQLLEYASINDVRPNSRIDKAPGGPEGGKTQGLQSQRSDETSPVQLDVAVEDVIETVFAGHCFFSHSGTPLWGSNSNPFDFEKGVRVVLEVDRTQSFKFSTRPGAWHVIMTNIFGNALKFTQEGYIHVSLKANPIDFNSAGEVTRSTVTLKVSDTGCGMEPDFLRNQLSTAFSQEDSMSTGNGLGFNIVRRIVSSLGGDIHVRSQKGIGTEVVTTVTLDHVSDWELRDDPNIPSFPMTTKACVGEKTIGVIGLGSSKRDATLFSALQKTCQDWFEMRVQSVAPAHAQFGSCDFYISLQDFMDIGTVPISNAPHERLFPPVIIICSTPRIAHSRFLASRRRKDAEVLEFISQPCGPRKLAKTLEMCAQRQQRRIDSVRQTGTVETTSADSPLPPTPSEFERPSFLQLLSPGSDGQPKFEPTRQLPCKSSESSRRPSEPMESLPEDVGNSGPSSGASRTSVSQEGEEQSSTNDQLPPAQTQQNSPTTVLLVDDNEINLKLLVAFMKKLGCNYATAQNGQEALDAFTENAYDIGVVLMDISMPVMDGLESTRRIRDFERTLENKDRTAILALTGVAQAEVERDAMRSGMDTFLTKPVRLDRLGPIIREKIAIKSG</sequence>
<dbReference type="AlphaFoldDB" id="A0A319D6L1"/>
<evidence type="ECO:0000256" key="7">
    <source>
        <dbReference type="SAM" id="MobiDB-lite"/>
    </source>
</evidence>
<feature type="compositionally biased region" description="Low complexity" evidence="7">
    <location>
        <begin position="406"/>
        <end position="417"/>
    </location>
</feature>
<dbReference type="InterPro" id="IPR029016">
    <property type="entry name" value="GAF-like_dom_sf"/>
</dbReference>
<feature type="compositionally biased region" description="Polar residues" evidence="7">
    <location>
        <begin position="688"/>
        <end position="698"/>
    </location>
</feature>
<gene>
    <name evidence="10" type="ORF">BO71DRAFT_11876</name>
</gene>
<evidence type="ECO:0000256" key="3">
    <source>
        <dbReference type="ARBA" id="ARBA00022553"/>
    </source>
</evidence>
<evidence type="ECO:0000259" key="8">
    <source>
        <dbReference type="PROSITE" id="PS50109"/>
    </source>
</evidence>
<dbReference type="SUPFAM" id="SSF55781">
    <property type="entry name" value="GAF domain-like"/>
    <property type="match status" value="1"/>
</dbReference>
<dbReference type="EC" id="2.7.13.3" evidence="2"/>
<evidence type="ECO:0000313" key="11">
    <source>
        <dbReference type="Proteomes" id="UP000247810"/>
    </source>
</evidence>
<comment type="catalytic activity">
    <reaction evidence="1">
        <text>ATP + protein L-histidine = ADP + protein N-phospho-L-histidine.</text>
        <dbReference type="EC" id="2.7.13.3"/>
    </reaction>
</comment>
<dbReference type="Pfam" id="PF00072">
    <property type="entry name" value="Response_reg"/>
    <property type="match status" value="1"/>
</dbReference>
<dbReference type="InterPro" id="IPR005467">
    <property type="entry name" value="His_kinase_dom"/>
</dbReference>
<proteinExistence type="predicted"/>
<dbReference type="CDD" id="cd17546">
    <property type="entry name" value="REC_hyHK_CKI1_RcsC-like"/>
    <property type="match status" value="1"/>
</dbReference>
<evidence type="ECO:0000256" key="1">
    <source>
        <dbReference type="ARBA" id="ARBA00000085"/>
    </source>
</evidence>
<protein>
    <recommendedName>
        <fullName evidence="2">histidine kinase</fullName>
        <ecNumber evidence="2">2.7.13.3</ecNumber>
    </recommendedName>
</protein>
<evidence type="ECO:0000259" key="9">
    <source>
        <dbReference type="PROSITE" id="PS50110"/>
    </source>
</evidence>
<keyword evidence="5" id="KW-0418">Kinase</keyword>
<feature type="modified residue" description="4-aspartylphosphate" evidence="6">
    <location>
        <position position="1193"/>
    </location>
</feature>
<evidence type="ECO:0000256" key="5">
    <source>
        <dbReference type="ARBA" id="ARBA00022777"/>
    </source>
</evidence>
<feature type="compositionally biased region" description="Polar residues" evidence="7">
    <location>
        <begin position="1033"/>
        <end position="1045"/>
    </location>
</feature>
<dbReference type="Gene3D" id="3.40.50.2300">
    <property type="match status" value="1"/>
</dbReference>
<dbReference type="Gene3D" id="3.30.565.10">
    <property type="entry name" value="Histidine kinase-like ATPase, C-terminal domain"/>
    <property type="match status" value="1"/>
</dbReference>
<dbReference type="VEuPathDB" id="FungiDB:BO71DRAFT_11876"/>
<dbReference type="FunFam" id="3.30.450.40:FF:000083">
    <property type="entry name" value="Sensor histidine kinase/response regulator, putative (AFU_orthologue AFUA_4G00660)"/>
    <property type="match status" value="1"/>
</dbReference>
<reference evidence="10 11" key="1">
    <citation type="submission" date="2018-02" db="EMBL/GenBank/DDBJ databases">
        <title>The genomes of Aspergillus section Nigri reveals drivers in fungal speciation.</title>
        <authorList>
            <consortium name="DOE Joint Genome Institute"/>
            <person name="Vesth T.C."/>
            <person name="Nybo J."/>
            <person name="Theobald S."/>
            <person name="Brandl J."/>
            <person name="Frisvad J.C."/>
            <person name="Nielsen K.F."/>
            <person name="Lyhne E.K."/>
            <person name="Kogle M.E."/>
            <person name="Kuo A."/>
            <person name="Riley R."/>
            <person name="Clum A."/>
            <person name="Nolan M."/>
            <person name="Lipzen A."/>
            <person name="Salamov A."/>
            <person name="Henrissat B."/>
            <person name="Wiebenga A."/>
            <person name="De vries R.P."/>
            <person name="Grigoriev I.V."/>
            <person name="Mortensen U.H."/>
            <person name="Andersen M.R."/>
            <person name="Baker S.E."/>
        </authorList>
    </citation>
    <scope>NUCLEOTIDE SEQUENCE [LARGE SCALE GENOMIC DNA]</scope>
    <source>
        <strain evidence="10 11">CBS 707.79</strain>
    </source>
</reference>